<accession>A0AAD5YWC5</accession>
<comment type="caution">
    <text evidence="4">The sequence shown here is derived from an EMBL/GenBank/DDBJ whole genome shotgun (WGS) entry which is preliminary data.</text>
</comment>
<dbReference type="Gene3D" id="3.30.70.940">
    <property type="entry name" value="NusG, N-terminal domain"/>
    <property type="match status" value="1"/>
</dbReference>
<evidence type="ECO:0000256" key="2">
    <source>
        <dbReference type="SAM" id="MobiDB-lite"/>
    </source>
</evidence>
<evidence type="ECO:0000313" key="4">
    <source>
        <dbReference type="EMBL" id="KAJ3568674.1"/>
    </source>
</evidence>
<gene>
    <name evidence="4" type="ORF">NP233_g5562</name>
</gene>
<organism evidence="4 5">
    <name type="scientific">Leucocoprinus birnbaumii</name>
    <dbReference type="NCBI Taxonomy" id="56174"/>
    <lineage>
        <taxon>Eukaryota</taxon>
        <taxon>Fungi</taxon>
        <taxon>Dikarya</taxon>
        <taxon>Basidiomycota</taxon>
        <taxon>Agaricomycotina</taxon>
        <taxon>Agaricomycetes</taxon>
        <taxon>Agaricomycetidae</taxon>
        <taxon>Agaricales</taxon>
        <taxon>Agaricineae</taxon>
        <taxon>Agaricaceae</taxon>
        <taxon>Leucocoprinus</taxon>
    </lineage>
</organism>
<dbReference type="Pfam" id="PF03439">
    <property type="entry name" value="Spt5-NGN"/>
    <property type="match status" value="1"/>
</dbReference>
<feature type="domain" description="NGN" evidence="3">
    <location>
        <begin position="229"/>
        <end position="306"/>
    </location>
</feature>
<dbReference type="EMBL" id="JANIEX010000331">
    <property type="protein sequence ID" value="KAJ3568674.1"/>
    <property type="molecule type" value="Genomic_DNA"/>
</dbReference>
<keyword evidence="5" id="KW-1185">Reference proteome</keyword>
<name>A0AAD5YWC5_9AGAR</name>
<reference evidence="4" key="1">
    <citation type="submission" date="2022-07" db="EMBL/GenBank/DDBJ databases">
        <title>Genome Sequence of Leucocoprinus birnbaumii.</title>
        <authorList>
            <person name="Buettner E."/>
        </authorList>
    </citation>
    <scope>NUCLEOTIDE SEQUENCE</scope>
    <source>
        <strain evidence="4">VT141</strain>
    </source>
</reference>
<sequence>MTDIDRDDVLSSPPRVVVTLDDGVYRAQTTREILREASADDLNNANNEAMGRALDKIEELVSKVEAQKTEIERLRFENRCHKRNSRNVGHEYQELIDETAAFLQAEQAEADEASVLTSDVQEAEEHAAFKYLEAEQLHGDSTKEEEDDDKDFIDHDKLTGKPTRRQTTYHALAKEMSSPSSNGNDNDNEWATQHARRHAQKERHLAAVLKRYEQTLAQNFTREHGDFGLFEIPCKIGDENALVVHIFCRAVDAFDAMVSPIHSTFARDSAPSRVFVEAQLRGALELLTRMMVDISAKNIKTVNVNEGLCCLKMPGLIFAPEPRMWVWLRHFPYSGDIAFILDVDCVDQPPQARLNVNLAVGTFGEDKVIEIFEEGISQGYRFRGKHYDSSSFLITEVKVYRQESALPSLNEIQTFLESPSGHKIKVSIHRLKPATGVMLPTPLFAPAIKDTGAPQSKEEKRRQELRYYYNKLEHCRVFVIDGEFKGHKGNIMLIDNHDVAQVEFAGLLVSSSKLARIPTNFLLFEWSNSPGWF</sequence>
<dbReference type="InterPro" id="IPR005100">
    <property type="entry name" value="NGN-domain"/>
</dbReference>
<dbReference type="InterPro" id="IPR036735">
    <property type="entry name" value="NGN_dom_sf"/>
</dbReference>
<dbReference type="Proteomes" id="UP001213000">
    <property type="component" value="Unassembled WGS sequence"/>
</dbReference>
<evidence type="ECO:0000313" key="5">
    <source>
        <dbReference type="Proteomes" id="UP001213000"/>
    </source>
</evidence>
<evidence type="ECO:0000256" key="1">
    <source>
        <dbReference type="SAM" id="Coils"/>
    </source>
</evidence>
<protein>
    <recommendedName>
        <fullName evidence="3">NGN domain-containing protein</fullName>
    </recommendedName>
</protein>
<evidence type="ECO:0000259" key="3">
    <source>
        <dbReference type="Pfam" id="PF03439"/>
    </source>
</evidence>
<proteinExistence type="predicted"/>
<feature type="coiled-coil region" evidence="1">
    <location>
        <begin position="47"/>
        <end position="84"/>
    </location>
</feature>
<feature type="region of interest" description="Disordered" evidence="2">
    <location>
        <begin position="135"/>
        <end position="160"/>
    </location>
</feature>
<dbReference type="GO" id="GO:0006354">
    <property type="term" value="P:DNA-templated transcription elongation"/>
    <property type="evidence" value="ECO:0007669"/>
    <property type="project" value="InterPro"/>
</dbReference>
<feature type="region of interest" description="Disordered" evidence="2">
    <location>
        <begin position="175"/>
        <end position="195"/>
    </location>
</feature>
<dbReference type="AlphaFoldDB" id="A0AAD5YWC5"/>
<keyword evidence="1" id="KW-0175">Coiled coil</keyword>